<comment type="caution">
    <text evidence="1">The sequence shown here is derived from an EMBL/GenBank/DDBJ whole genome shotgun (WGS) entry which is preliminary data.</text>
</comment>
<sequence length="100" mass="11981">MPREDQNLMTSFDRIAFSILITTFGEFSLYTQNIDRHQQENIFRQWQQKYSIHLRQKLDQAATSFISENQSMLTVDWLQKKIGILIQHYLQVFAQRAQTI</sequence>
<gene>
    <name evidence="1" type="ORF">HHL17_21545</name>
</gene>
<dbReference type="RefSeq" id="WP_169226855.1">
    <property type="nucleotide sequence ID" value="NZ_JABBGC010000002.1"/>
</dbReference>
<keyword evidence="2" id="KW-1185">Reference proteome</keyword>
<dbReference type="Proteomes" id="UP000583266">
    <property type="component" value="Unassembled WGS sequence"/>
</dbReference>
<evidence type="ECO:0000313" key="1">
    <source>
        <dbReference type="EMBL" id="NML39798.1"/>
    </source>
</evidence>
<dbReference type="AlphaFoldDB" id="A0A848GVS6"/>
<accession>A0A848GVS6</accession>
<name>A0A848GVS6_9BACT</name>
<organism evidence="1 2">
    <name type="scientific">Chitinophaga fulva</name>
    <dbReference type="NCBI Taxonomy" id="2728842"/>
    <lineage>
        <taxon>Bacteria</taxon>
        <taxon>Pseudomonadati</taxon>
        <taxon>Bacteroidota</taxon>
        <taxon>Chitinophagia</taxon>
        <taxon>Chitinophagales</taxon>
        <taxon>Chitinophagaceae</taxon>
        <taxon>Chitinophaga</taxon>
    </lineage>
</organism>
<protein>
    <submittedName>
        <fullName evidence="1">Uncharacterized protein</fullName>
    </submittedName>
</protein>
<evidence type="ECO:0000313" key="2">
    <source>
        <dbReference type="Proteomes" id="UP000583266"/>
    </source>
</evidence>
<reference evidence="1 2" key="1">
    <citation type="submission" date="2020-04" db="EMBL/GenBank/DDBJ databases">
        <title>Chitinophaga sp. G-6-1-13 sp. nov., isolated from soil.</title>
        <authorList>
            <person name="Dahal R.H."/>
            <person name="Chaudhary D.K."/>
        </authorList>
    </citation>
    <scope>NUCLEOTIDE SEQUENCE [LARGE SCALE GENOMIC DNA]</scope>
    <source>
        <strain evidence="1 2">G-6-1-13</strain>
    </source>
</reference>
<proteinExistence type="predicted"/>
<dbReference type="EMBL" id="JABBGC010000002">
    <property type="protein sequence ID" value="NML39798.1"/>
    <property type="molecule type" value="Genomic_DNA"/>
</dbReference>